<sequence>MDDVTHLRQDEARDAKGRLTIWMKITFLNYEGWKTLPEKFWVKKVWNRYADFPEVTSDVENQASLTKFLNKIRFHYVPAVKTQDTYSYYLRQLYEILSAKQDLDLVAPAQFLSQTINGAVETMSGRIKSATGVDSTINIPSNFLDIFERLSFSTQVGEYFVPLNRRGDGIQARHIPHIIEYISENNSKSNIWAYEEPENSLELSNAFEQAEQFVGEFSERNQIFLTSHSPAFYGMESDRAQKYFVEKVDYNGASVSSLSKLQDVEKADGTLGVARFIAKKTEALFDELRILKDNNDRLSRLHRPAIVTEGATDVEILREAQKRILGDADFYDVFCCESIEGGGGGHTTLKSLVESIPSKERFKRVAIFDRDKGGCLSFENLKNFDLFEHYADAKRRVCGHVFAVVLPDLDWDVPYFELAGRPVAIEQMFSPDTIGRDIIKYKFSSSSGSLQQKKIDGLIKAIGLEETSQFVKTHIEISDKKLALSRIKKAKDNEFSSFEGLFDIIGKAVE</sequence>
<evidence type="ECO:0000313" key="1">
    <source>
        <dbReference type="EMBL" id="MBB4347778.1"/>
    </source>
</evidence>
<evidence type="ECO:0008006" key="7">
    <source>
        <dbReference type="Google" id="ProtNLM"/>
    </source>
</evidence>
<dbReference type="EMBL" id="JACIGY010000001">
    <property type="protein sequence ID" value="MBB4409828.1"/>
    <property type="molecule type" value="Genomic_DNA"/>
</dbReference>
<dbReference type="Proteomes" id="UP000576087">
    <property type="component" value="Unassembled WGS sequence"/>
</dbReference>
<gene>
    <name evidence="2" type="ORF">GGE31_000299</name>
    <name evidence="1" type="ORF">GGE33_001486</name>
    <name evidence="3" type="ORF">GGE35_000297</name>
</gene>
<evidence type="ECO:0000313" key="6">
    <source>
        <dbReference type="Proteomes" id="UP000576087"/>
    </source>
</evidence>
<organism evidence="3 6">
    <name type="scientific">Aliirhizobium cellulosilyticum</name>
    <dbReference type="NCBI Taxonomy" id="393664"/>
    <lineage>
        <taxon>Bacteria</taxon>
        <taxon>Pseudomonadati</taxon>
        <taxon>Pseudomonadota</taxon>
        <taxon>Alphaproteobacteria</taxon>
        <taxon>Hyphomicrobiales</taxon>
        <taxon>Rhizobiaceae</taxon>
        <taxon>Aliirhizobium</taxon>
    </lineage>
</organism>
<accession>A0A7W6Y1Z5</accession>
<evidence type="ECO:0000313" key="5">
    <source>
        <dbReference type="Proteomes" id="UP000524535"/>
    </source>
</evidence>
<protein>
    <recommendedName>
        <fullName evidence="7">ATPase AAA-type core domain-containing protein</fullName>
    </recommendedName>
</protein>
<evidence type="ECO:0000313" key="3">
    <source>
        <dbReference type="EMBL" id="MBB4444515.1"/>
    </source>
</evidence>
<evidence type="ECO:0000313" key="4">
    <source>
        <dbReference type="Proteomes" id="UP000520770"/>
    </source>
</evidence>
<dbReference type="Proteomes" id="UP000520770">
    <property type="component" value="Unassembled WGS sequence"/>
</dbReference>
<dbReference type="Proteomes" id="UP000524535">
    <property type="component" value="Unassembled WGS sequence"/>
</dbReference>
<name>A0A7W6Y1Z5_9HYPH</name>
<dbReference type="EMBL" id="JACIHM010000001">
    <property type="protein sequence ID" value="MBB4444515.1"/>
    <property type="molecule type" value="Genomic_DNA"/>
</dbReference>
<dbReference type="AlphaFoldDB" id="A0A7W6Y1Z5"/>
<comment type="caution">
    <text evidence="3">The sequence shown here is derived from an EMBL/GenBank/DDBJ whole genome shotgun (WGS) entry which is preliminary data.</text>
</comment>
<keyword evidence="5" id="KW-1185">Reference proteome</keyword>
<evidence type="ECO:0000313" key="2">
    <source>
        <dbReference type="EMBL" id="MBB4409828.1"/>
    </source>
</evidence>
<proteinExistence type="predicted"/>
<reference evidence="4 5" key="1">
    <citation type="submission" date="2020-08" db="EMBL/GenBank/DDBJ databases">
        <title>Genomic Encyclopedia of Type Strains, Phase IV (KMG-V): Genome sequencing to study the core and pangenomes of soil and plant-associated prokaryotes.</title>
        <authorList>
            <person name="Whitman W."/>
        </authorList>
    </citation>
    <scope>NUCLEOTIDE SEQUENCE [LARGE SCALE GENOMIC DNA]</scope>
    <source>
        <strain evidence="2 5">SEMIA 444</strain>
        <strain evidence="1 4">SEMIA 448</strain>
        <strain evidence="3 6">SEMIA 452</strain>
    </source>
</reference>
<dbReference type="EMBL" id="JACIGW010000001">
    <property type="protein sequence ID" value="MBB4347778.1"/>
    <property type="molecule type" value="Genomic_DNA"/>
</dbReference>
<dbReference type="RefSeq" id="WP_183821752.1">
    <property type="nucleotide sequence ID" value="NZ_JACIGW010000001.1"/>
</dbReference>